<sequence length="551" mass="60053">MPLDEKADFVPIPYANDSLPSSPYSLPCSPYSATGLLHEYAEVKIPFHEQELSKRFGDYDRSETSGKISLVGIAATIVIGLVAVIIGIYIAVPRPNGMPGVVAVTITSTAAPEVLGLIMAAVIVLCVEAIGFVHSVTLRAALASESRLRFNNNLRLLTASRRNPWLNPNGTFCNLLMIVLVTVSYAAGAVTLLHFTVDGEWVATHIYAVPVLLLGFSMLIQAGIALAGLRVTKVLTWSPSAFDTTAAMLYQSQVTRVPNRCMCSLLHEGSLGNAQAPNDRQPSPWQAHKSVRKVVVLLWVLILACILWGGVTYRLHDIYSAYYPQKTYSNSFAFFPNSQSKAYMFGPGTNIGPQTLAPMWVLSMVTLMVVQGVLSIGLHCSELIVNIVRDEVAWRKATTKVGTKPMRNPLVGSLGSSLNVILIIAKSLLHWMFGFTLTFQSAPCGPNDEEVCPQLSMYIVQIWYLAIALFVFAIGMTIVANYRPKGPQPAAYGHIQTLANLIDEWSTVMWWGHKADGLPYCHAGTSDERLPPVKMDCVYAGAASGAHKRVD</sequence>
<gene>
    <name evidence="1" type="ORF">BJ138DRAFT_5654</name>
</gene>
<accession>A0ACB8ATI9</accession>
<protein>
    <submittedName>
        <fullName evidence="1">Uncharacterized protein</fullName>
    </submittedName>
</protein>
<evidence type="ECO:0000313" key="1">
    <source>
        <dbReference type="EMBL" id="KAH7916721.1"/>
    </source>
</evidence>
<organism evidence="1 2">
    <name type="scientific">Hygrophoropsis aurantiaca</name>
    <dbReference type="NCBI Taxonomy" id="72124"/>
    <lineage>
        <taxon>Eukaryota</taxon>
        <taxon>Fungi</taxon>
        <taxon>Dikarya</taxon>
        <taxon>Basidiomycota</taxon>
        <taxon>Agaricomycotina</taxon>
        <taxon>Agaricomycetes</taxon>
        <taxon>Agaricomycetidae</taxon>
        <taxon>Boletales</taxon>
        <taxon>Coniophorineae</taxon>
        <taxon>Hygrophoropsidaceae</taxon>
        <taxon>Hygrophoropsis</taxon>
    </lineage>
</organism>
<reference evidence="1" key="1">
    <citation type="journal article" date="2021" name="New Phytol.">
        <title>Evolutionary innovations through gain and loss of genes in the ectomycorrhizal Boletales.</title>
        <authorList>
            <person name="Wu G."/>
            <person name="Miyauchi S."/>
            <person name="Morin E."/>
            <person name="Kuo A."/>
            <person name="Drula E."/>
            <person name="Varga T."/>
            <person name="Kohler A."/>
            <person name="Feng B."/>
            <person name="Cao Y."/>
            <person name="Lipzen A."/>
            <person name="Daum C."/>
            <person name="Hundley H."/>
            <person name="Pangilinan J."/>
            <person name="Johnson J."/>
            <person name="Barry K."/>
            <person name="LaButti K."/>
            <person name="Ng V."/>
            <person name="Ahrendt S."/>
            <person name="Min B."/>
            <person name="Choi I.G."/>
            <person name="Park H."/>
            <person name="Plett J.M."/>
            <person name="Magnuson J."/>
            <person name="Spatafora J.W."/>
            <person name="Nagy L.G."/>
            <person name="Henrissat B."/>
            <person name="Grigoriev I.V."/>
            <person name="Yang Z.L."/>
            <person name="Xu J."/>
            <person name="Martin F.M."/>
        </authorList>
    </citation>
    <scope>NUCLEOTIDE SEQUENCE</scope>
    <source>
        <strain evidence="1">ATCC 28755</strain>
    </source>
</reference>
<name>A0ACB8ATI9_9AGAM</name>
<keyword evidence="2" id="KW-1185">Reference proteome</keyword>
<dbReference type="Proteomes" id="UP000790377">
    <property type="component" value="Unassembled WGS sequence"/>
</dbReference>
<comment type="caution">
    <text evidence="1">The sequence shown here is derived from an EMBL/GenBank/DDBJ whole genome shotgun (WGS) entry which is preliminary data.</text>
</comment>
<proteinExistence type="predicted"/>
<evidence type="ECO:0000313" key="2">
    <source>
        <dbReference type="Proteomes" id="UP000790377"/>
    </source>
</evidence>
<dbReference type="EMBL" id="MU267589">
    <property type="protein sequence ID" value="KAH7916721.1"/>
    <property type="molecule type" value="Genomic_DNA"/>
</dbReference>